<dbReference type="EMBL" id="JAGFBR010000001">
    <property type="protein sequence ID" value="KAH0470655.1"/>
    <property type="molecule type" value="Genomic_DNA"/>
</dbReference>
<keyword evidence="6" id="KW-1185">Reference proteome</keyword>
<feature type="transmembrane region" description="Helical" evidence="4">
    <location>
        <begin position="120"/>
        <end position="145"/>
    </location>
</feature>
<keyword evidence="4" id="KW-1133">Transmembrane helix</keyword>
<evidence type="ECO:0000313" key="6">
    <source>
        <dbReference type="Proteomes" id="UP000775213"/>
    </source>
</evidence>
<feature type="coiled-coil region" evidence="2">
    <location>
        <begin position="430"/>
        <end position="499"/>
    </location>
</feature>
<accession>A0AAV7H8W0</accession>
<organism evidence="5 6">
    <name type="scientific">Dendrobium chrysotoxum</name>
    <name type="common">Orchid</name>
    <dbReference type="NCBI Taxonomy" id="161865"/>
    <lineage>
        <taxon>Eukaryota</taxon>
        <taxon>Viridiplantae</taxon>
        <taxon>Streptophyta</taxon>
        <taxon>Embryophyta</taxon>
        <taxon>Tracheophyta</taxon>
        <taxon>Spermatophyta</taxon>
        <taxon>Magnoliopsida</taxon>
        <taxon>Liliopsida</taxon>
        <taxon>Asparagales</taxon>
        <taxon>Orchidaceae</taxon>
        <taxon>Epidendroideae</taxon>
        <taxon>Malaxideae</taxon>
        <taxon>Dendrobiinae</taxon>
        <taxon>Dendrobium</taxon>
    </lineage>
</organism>
<reference evidence="5 6" key="1">
    <citation type="journal article" date="2021" name="Hortic Res">
        <title>Chromosome-scale assembly of the Dendrobium chrysotoxum genome enhances the understanding of orchid evolution.</title>
        <authorList>
            <person name="Zhang Y."/>
            <person name="Zhang G.Q."/>
            <person name="Zhang D."/>
            <person name="Liu X.D."/>
            <person name="Xu X.Y."/>
            <person name="Sun W.H."/>
            <person name="Yu X."/>
            <person name="Zhu X."/>
            <person name="Wang Z.W."/>
            <person name="Zhao X."/>
            <person name="Zhong W.Y."/>
            <person name="Chen H."/>
            <person name="Yin W.L."/>
            <person name="Huang T."/>
            <person name="Niu S.C."/>
            <person name="Liu Z.J."/>
        </authorList>
    </citation>
    <scope>NUCLEOTIDE SEQUENCE [LARGE SCALE GENOMIC DNA]</scope>
    <source>
        <strain evidence="5">Lindl</strain>
    </source>
</reference>
<dbReference type="AlphaFoldDB" id="A0AAV7H8W0"/>
<keyword evidence="4" id="KW-0472">Membrane</keyword>
<feature type="region of interest" description="Disordered" evidence="3">
    <location>
        <begin position="1"/>
        <end position="63"/>
    </location>
</feature>
<dbReference type="PANTHER" id="PTHR16127">
    <property type="entry name" value="TAXILIN"/>
    <property type="match status" value="1"/>
</dbReference>
<comment type="caution">
    <text evidence="5">The sequence shown here is derived from an EMBL/GenBank/DDBJ whole genome shotgun (WGS) entry which is preliminary data.</text>
</comment>
<evidence type="ECO:0000256" key="3">
    <source>
        <dbReference type="SAM" id="MobiDB-lite"/>
    </source>
</evidence>
<comment type="similarity">
    <text evidence="1">Belongs to the taxilin family.</text>
</comment>
<sequence>METHPANRLPEADSLPDGFVESSAEAPPAANSQESPRDRSGRLGDGSPVFRTAVDDPRSDGAPESVEMISTTATFNDSLDVDAPDASSSLDYKEAELLQDTGPCFKDEQEHYHSSVLGKVFFFFFFFAFFLICASLAFSVILAFFSIHYYENLIRRLFIVPFLMFSFAGPEGCLELHACSLKESHTEEHTESLTCQNKHETTEVKRKAGKHSSKLEKELVELTLKYQKVISERDAGNCFEIRSIFIMAFFSKQLQYLILFSYLHVKAVAVRDRLESLCRELQRQNKILMEECQRVSTEGQNMRLDLSKKFNDAIKDVNSKLEEQKHDCLSQLKENEMLRNKLVLLADQYSLSEQQFAQKLKQKTLELQLVDLKMQQQQERSAQEQSQMQSYVEQVTQLLETEKNLKLQLAADGEKFQQFQDALMKSNEVFETFKQEMEKMAKLIKELKKENEFLKSKCEKSDIALVKLVEEREHMKKKVEKSKNQKEKLESLCRLLHAEIKQNLLGTNSIDSNSMQAKVDSTKATI</sequence>
<protein>
    <recommendedName>
        <fullName evidence="7">Alpha-taxilin</fullName>
    </recommendedName>
</protein>
<keyword evidence="2" id="KW-0175">Coiled coil</keyword>
<dbReference type="Proteomes" id="UP000775213">
    <property type="component" value="Unassembled WGS sequence"/>
</dbReference>
<feature type="coiled-coil region" evidence="2">
    <location>
        <begin position="271"/>
        <end position="298"/>
    </location>
</feature>
<keyword evidence="4" id="KW-0812">Transmembrane</keyword>
<evidence type="ECO:0000313" key="5">
    <source>
        <dbReference type="EMBL" id="KAH0470655.1"/>
    </source>
</evidence>
<evidence type="ECO:0008006" key="7">
    <source>
        <dbReference type="Google" id="ProtNLM"/>
    </source>
</evidence>
<feature type="coiled-coil region" evidence="2">
    <location>
        <begin position="360"/>
        <end position="394"/>
    </location>
</feature>
<dbReference type="Pfam" id="PF09728">
    <property type="entry name" value="Taxilin"/>
    <property type="match status" value="1"/>
</dbReference>
<gene>
    <name evidence="5" type="ORF">IEQ34_000378</name>
</gene>
<dbReference type="PANTHER" id="PTHR16127:SF13">
    <property type="entry name" value="GH01188P"/>
    <property type="match status" value="1"/>
</dbReference>
<evidence type="ECO:0000256" key="2">
    <source>
        <dbReference type="SAM" id="Coils"/>
    </source>
</evidence>
<name>A0AAV7H8W0_DENCH</name>
<dbReference type="GO" id="GO:0019905">
    <property type="term" value="F:syntaxin binding"/>
    <property type="evidence" value="ECO:0007669"/>
    <property type="project" value="InterPro"/>
</dbReference>
<evidence type="ECO:0000256" key="4">
    <source>
        <dbReference type="SAM" id="Phobius"/>
    </source>
</evidence>
<proteinExistence type="inferred from homology"/>
<feature type="compositionally biased region" description="Low complexity" evidence="3">
    <location>
        <begin position="21"/>
        <end position="34"/>
    </location>
</feature>
<dbReference type="InterPro" id="IPR026183">
    <property type="entry name" value="Taxilin_fam"/>
</dbReference>
<evidence type="ECO:0000256" key="1">
    <source>
        <dbReference type="ARBA" id="ARBA00009550"/>
    </source>
</evidence>